<reference evidence="1 2" key="1">
    <citation type="journal article" date="2019" name="Sci. Rep.">
        <title>Orb-weaving spider Araneus ventricosus genome elucidates the spidroin gene catalogue.</title>
        <authorList>
            <person name="Kono N."/>
            <person name="Nakamura H."/>
            <person name="Ohtoshi R."/>
            <person name="Moran D.A.P."/>
            <person name="Shinohara A."/>
            <person name="Yoshida Y."/>
            <person name="Fujiwara M."/>
            <person name="Mori M."/>
            <person name="Tomita M."/>
            <person name="Arakawa K."/>
        </authorList>
    </citation>
    <scope>NUCLEOTIDE SEQUENCE [LARGE SCALE GENOMIC DNA]</scope>
</reference>
<proteinExistence type="predicted"/>
<dbReference type="AlphaFoldDB" id="A0A4Y2SMR1"/>
<comment type="caution">
    <text evidence="1">The sequence shown here is derived from an EMBL/GenBank/DDBJ whole genome shotgun (WGS) entry which is preliminary data.</text>
</comment>
<accession>A0A4Y2SMR1</accession>
<dbReference type="Proteomes" id="UP000499080">
    <property type="component" value="Unassembled WGS sequence"/>
</dbReference>
<dbReference type="EMBL" id="BGPR01022840">
    <property type="protein sequence ID" value="GBN89548.1"/>
    <property type="molecule type" value="Genomic_DNA"/>
</dbReference>
<name>A0A4Y2SMR1_ARAVE</name>
<gene>
    <name evidence="1" type="ORF">AVEN_240245_1</name>
</gene>
<evidence type="ECO:0000313" key="2">
    <source>
        <dbReference type="Proteomes" id="UP000499080"/>
    </source>
</evidence>
<evidence type="ECO:0000313" key="1">
    <source>
        <dbReference type="EMBL" id="GBN89548.1"/>
    </source>
</evidence>
<organism evidence="1 2">
    <name type="scientific">Araneus ventricosus</name>
    <name type="common">Orbweaver spider</name>
    <name type="synonym">Epeira ventricosa</name>
    <dbReference type="NCBI Taxonomy" id="182803"/>
    <lineage>
        <taxon>Eukaryota</taxon>
        <taxon>Metazoa</taxon>
        <taxon>Ecdysozoa</taxon>
        <taxon>Arthropoda</taxon>
        <taxon>Chelicerata</taxon>
        <taxon>Arachnida</taxon>
        <taxon>Araneae</taxon>
        <taxon>Araneomorphae</taxon>
        <taxon>Entelegynae</taxon>
        <taxon>Araneoidea</taxon>
        <taxon>Araneidae</taxon>
        <taxon>Araneus</taxon>
    </lineage>
</organism>
<sequence>MNFLCSIQLMEFPFVNFFVSRGRALANEKGEKVRLVSGGASHDGPPFRTRNTVEHFPITSTTFWTIGIRTRNLLFNDFFVNMESKSEMLCLESVTTEERK</sequence>
<keyword evidence="2" id="KW-1185">Reference proteome</keyword>
<protein>
    <submittedName>
        <fullName evidence="1">Uncharacterized protein</fullName>
    </submittedName>
</protein>